<evidence type="ECO:0000313" key="1">
    <source>
        <dbReference type="EMBL" id="ASV29834.1"/>
    </source>
</evidence>
<dbReference type="Proteomes" id="UP000215244">
    <property type="component" value="Chromosome"/>
</dbReference>
<reference evidence="1 2" key="1">
    <citation type="submission" date="2017-08" db="EMBL/GenBank/DDBJ databases">
        <title>The complete genome sequence of Maribacter sp. B1, isolated from deep-sea sediment.</title>
        <authorList>
            <person name="Wu Y.-H."/>
            <person name="Cheng H."/>
            <person name="Xu X.-W."/>
        </authorList>
    </citation>
    <scope>NUCLEOTIDE SEQUENCE [LARGE SCALE GENOMIC DNA]</scope>
    <source>
        <strain evidence="1 2">B1</strain>
    </source>
</reference>
<gene>
    <name evidence="1" type="ORF">CJ263_06155</name>
</gene>
<proteinExistence type="predicted"/>
<dbReference type="RefSeq" id="WP_094996457.1">
    <property type="nucleotide sequence ID" value="NZ_BMJL01000009.1"/>
</dbReference>
<name>A0A223V348_9FLAO</name>
<dbReference type="KEGG" id="marb:CJ263_06155"/>
<dbReference type="EMBL" id="CP022957">
    <property type="protein sequence ID" value="ASV29834.1"/>
    <property type="molecule type" value="Genomic_DNA"/>
</dbReference>
<sequence length="160" mass="18219">MKSLLLGLIYFFLFSINLQEVRQLYPKAKDDAFIVDSLYSQLSSVGIKDNLVLYGYKGAIATLKAKYAKGIKNKKAFFKEGAEMMEDAIAADPENVELHFIRLTVQENAPRIVNYHDQIESDKAIILKNYSLLKEGKVKEMIQSYCKSSKAFTEEEKATF</sequence>
<evidence type="ECO:0000313" key="2">
    <source>
        <dbReference type="Proteomes" id="UP000215244"/>
    </source>
</evidence>
<dbReference type="OrthoDB" id="663842at2"/>
<protein>
    <submittedName>
        <fullName evidence="1">Uncharacterized protein</fullName>
    </submittedName>
</protein>
<accession>A0A223V348</accession>
<keyword evidence="2" id="KW-1185">Reference proteome</keyword>
<dbReference type="AlphaFoldDB" id="A0A223V348"/>
<organism evidence="1 2">
    <name type="scientific">Maribacter cobaltidurans</name>
    <dbReference type="NCBI Taxonomy" id="1178778"/>
    <lineage>
        <taxon>Bacteria</taxon>
        <taxon>Pseudomonadati</taxon>
        <taxon>Bacteroidota</taxon>
        <taxon>Flavobacteriia</taxon>
        <taxon>Flavobacteriales</taxon>
        <taxon>Flavobacteriaceae</taxon>
        <taxon>Maribacter</taxon>
    </lineage>
</organism>